<name>A0A8S1IUV7_9CHLO</name>
<evidence type="ECO:0000259" key="6">
    <source>
        <dbReference type="PROSITE" id="PS50011"/>
    </source>
</evidence>
<dbReference type="InterPro" id="IPR000719">
    <property type="entry name" value="Prot_kinase_dom"/>
</dbReference>
<dbReference type="Gene3D" id="3.30.200.20">
    <property type="entry name" value="Phosphorylase Kinase, domain 1"/>
    <property type="match status" value="1"/>
</dbReference>
<keyword evidence="8" id="KW-1185">Reference proteome</keyword>
<keyword evidence="4" id="KW-0067">ATP-binding</keyword>
<feature type="region of interest" description="Disordered" evidence="5">
    <location>
        <begin position="265"/>
        <end position="290"/>
    </location>
</feature>
<evidence type="ECO:0000256" key="5">
    <source>
        <dbReference type="SAM" id="MobiDB-lite"/>
    </source>
</evidence>
<feature type="region of interest" description="Disordered" evidence="5">
    <location>
        <begin position="463"/>
        <end position="503"/>
    </location>
</feature>
<dbReference type="Gene3D" id="1.10.510.10">
    <property type="entry name" value="Transferase(Phosphotransferase) domain 1"/>
    <property type="match status" value="1"/>
</dbReference>
<feature type="compositionally biased region" description="Acidic residues" evidence="5">
    <location>
        <begin position="378"/>
        <end position="396"/>
    </location>
</feature>
<dbReference type="InterPro" id="IPR011009">
    <property type="entry name" value="Kinase-like_dom_sf"/>
</dbReference>
<proteinExistence type="predicted"/>
<dbReference type="PANTHER" id="PTHR43289:SF30">
    <property type="entry name" value="NON-SPECIFIC SERINE_THREONINE PROTEIN KINASE"/>
    <property type="match status" value="1"/>
</dbReference>
<dbReference type="GO" id="GO:0005524">
    <property type="term" value="F:ATP binding"/>
    <property type="evidence" value="ECO:0007669"/>
    <property type="project" value="UniProtKB-KW"/>
</dbReference>
<gene>
    <name evidence="7" type="ORF">OSTQU699_LOCUS2965</name>
</gene>
<sequence>MVFEGRDLNLDRQVAIKVLHGALLGGGDDREKDVLERFEREARLAATVDHGSIVKIYDVGEIAGVDEPFIVMEFLRGCSLQDYIEKHGSLDPQKLLPLYQDLLVGLGFAHEAGIVHKDLKPDNIFYRYPGTIRESFCVVDFGIAHIGRNNSRRVTKNGEFFGTPAYMAPEYITEQKVSAAVDVYQMGLILLECLTGQPFLFHEDAMANLLMHLNRTKGLPKGIAGTRLGAIIERAISQDPDVRYQNAMEFAEALSEVNVSTIASVGGAHSKATRQTPPPSDVTMPPSKPRSTIPGVAALMDIDTGLGDDESEAAMSWHAEAELEGDIDSFAFEDTVAQKGRSTKFIEQQVVSDLSEASDIIEEREDLLRHRAEREAAASDEFDIDEEFDEDIEESDPPPTAEVSDTSRQRAMVPRSQTGVMHEVDFFEPDPPSNNKKIMGLLAALLLMIVVAGGVAVTLANNQSGGKAPENVDPGSLAAKSGETTPAKETSPPAETTPAKEAAEKKPVVIVQIATVPEGASVYDGETLLGKTPYPVEFESEESEERALLVRHEGYEDLALDISASSSIAFLICLAWPLDLWAQETVQLTEEQINLNNRAVGLLEANPPRPKEAISLVQAAMVTGEKGDLLHLTLGRAYQLDNQCDKAVEEFDRALSAPGVEGLPEGFIQAQTETYRKDLGTMCDGELVIACEPDGLELSNKDRKLSCGEPATFAPGTYEIDARNPETDASVSIQAVIVGAETTKTTIKLGGKKKDDTTVVIEPDPTPSVPEKNLFITGNIGVPAGYCLARLVRDGGTSQEANATDAAVCYGVQADIMATRAISDAFAIGGMAMARGVMANALGQVDDQESLALRGFDVGAGLQGWFAGRKVGLEFGTRWRIRRVIFQGETLEDTTAPLMAGPGLLLQLGDVIGALDGLGVNARWMPVANGLDTLALDASIARGPLSVWLGYESWQGDVGTDGLTHRAEQVMLGVGYHWGD</sequence>
<comment type="caution">
    <text evidence="7">The sequence shown here is derived from an EMBL/GenBank/DDBJ whole genome shotgun (WGS) entry which is preliminary data.</text>
</comment>
<reference evidence="7" key="1">
    <citation type="submission" date="2020-12" db="EMBL/GenBank/DDBJ databases">
        <authorList>
            <person name="Iha C."/>
        </authorList>
    </citation>
    <scope>NUCLEOTIDE SEQUENCE</scope>
</reference>
<feature type="compositionally biased region" description="Low complexity" evidence="5">
    <location>
        <begin position="483"/>
        <end position="500"/>
    </location>
</feature>
<dbReference type="InterPro" id="IPR008271">
    <property type="entry name" value="Ser/Thr_kinase_AS"/>
</dbReference>
<dbReference type="Pfam" id="PF00069">
    <property type="entry name" value="Pkinase"/>
    <property type="match status" value="1"/>
</dbReference>
<organism evidence="7 8">
    <name type="scientific">Ostreobium quekettii</name>
    <dbReference type="NCBI Taxonomy" id="121088"/>
    <lineage>
        <taxon>Eukaryota</taxon>
        <taxon>Viridiplantae</taxon>
        <taxon>Chlorophyta</taxon>
        <taxon>core chlorophytes</taxon>
        <taxon>Ulvophyceae</taxon>
        <taxon>TCBD clade</taxon>
        <taxon>Bryopsidales</taxon>
        <taxon>Ostreobineae</taxon>
        <taxon>Ostreobiaceae</taxon>
        <taxon>Ostreobium</taxon>
    </lineage>
</organism>
<feature type="domain" description="Protein kinase" evidence="6">
    <location>
        <begin position="1"/>
        <end position="255"/>
    </location>
</feature>
<evidence type="ECO:0000313" key="8">
    <source>
        <dbReference type="Proteomes" id="UP000708148"/>
    </source>
</evidence>
<protein>
    <recommendedName>
        <fullName evidence="6">Protein kinase domain-containing protein</fullName>
    </recommendedName>
</protein>
<evidence type="ECO:0000256" key="3">
    <source>
        <dbReference type="ARBA" id="ARBA00022777"/>
    </source>
</evidence>
<dbReference type="SUPFAM" id="SSF56112">
    <property type="entry name" value="Protein kinase-like (PK-like)"/>
    <property type="match status" value="1"/>
</dbReference>
<dbReference type="OrthoDB" id="10252171at2759"/>
<evidence type="ECO:0000256" key="1">
    <source>
        <dbReference type="ARBA" id="ARBA00022679"/>
    </source>
</evidence>
<dbReference type="GO" id="GO:0004674">
    <property type="term" value="F:protein serine/threonine kinase activity"/>
    <property type="evidence" value="ECO:0007669"/>
    <property type="project" value="TreeGrafter"/>
</dbReference>
<keyword evidence="3" id="KW-0418">Kinase</keyword>
<dbReference type="SMART" id="SM00220">
    <property type="entry name" value="S_TKc"/>
    <property type="match status" value="1"/>
</dbReference>
<dbReference type="PROSITE" id="PS00108">
    <property type="entry name" value="PROTEIN_KINASE_ST"/>
    <property type="match status" value="1"/>
</dbReference>
<evidence type="ECO:0000256" key="2">
    <source>
        <dbReference type="ARBA" id="ARBA00022741"/>
    </source>
</evidence>
<accession>A0A8S1IUV7</accession>
<dbReference type="PANTHER" id="PTHR43289">
    <property type="entry name" value="MITOGEN-ACTIVATED PROTEIN KINASE KINASE KINASE 20-RELATED"/>
    <property type="match status" value="1"/>
</dbReference>
<feature type="region of interest" description="Disordered" evidence="5">
    <location>
        <begin position="374"/>
        <end position="417"/>
    </location>
</feature>
<evidence type="ECO:0000256" key="4">
    <source>
        <dbReference type="ARBA" id="ARBA00022840"/>
    </source>
</evidence>
<keyword evidence="1" id="KW-0808">Transferase</keyword>
<dbReference type="EMBL" id="CAJHUC010000682">
    <property type="protein sequence ID" value="CAD7697604.1"/>
    <property type="molecule type" value="Genomic_DNA"/>
</dbReference>
<dbReference type="CDD" id="cd14014">
    <property type="entry name" value="STKc_PknB_like"/>
    <property type="match status" value="1"/>
</dbReference>
<evidence type="ECO:0000313" key="7">
    <source>
        <dbReference type="EMBL" id="CAD7697604.1"/>
    </source>
</evidence>
<dbReference type="Proteomes" id="UP000708148">
    <property type="component" value="Unassembled WGS sequence"/>
</dbReference>
<dbReference type="PROSITE" id="PS50011">
    <property type="entry name" value="PROTEIN_KINASE_DOM"/>
    <property type="match status" value="1"/>
</dbReference>
<keyword evidence="2" id="KW-0547">Nucleotide-binding</keyword>
<dbReference type="AlphaFoldDB" id="A0A8S1IUV7"/>